<dbReference type="InterPro" id="IPR037401">
    <property type="entry name" value="SnoaL-like"/>
</dbReference>
<dbReference type="Proteomes" id="UP000094892">
    <property type="component" value="Unassembled WGS sequence"/>
</dbReference>
<dbReference type="EMBL" id="LUWI01000022">
    <property type="protein sequence ID" value="KZU03542.1"/>
    <property type="molecule type" value="Genomic_DNA"/>
</dbReference>
<evidence type="ECO:0000313" key="2">
    <source>
        <dbReference type="EMBL" id="KZU03542.1"/>
    </source>
</evidence>
<feature type="domain" description="SnoaL-like" evidence="1">
    <location>
        <begin position="5"/>
        <end position="136"/>
    </location>
</feature>
<proteinExistence type="predicted"/>
<dbReference type="Proteomes" id="UP000076989">
    <property type="component" value="Unassembled WGS sequence"/>
</dbReference>
<organism evidence="4 7">
    <name type="scientific">Lactiplantibacillus plantarum</name>
    <name type="common">Lactobacillus plantarum</name>
    <dbReference type="NCBI Taxonomy" id="1590"/>
    <lineage>
        <taxon>Bacteria</taxon>
        <taxon>Bacillati</taxon>
        <taxon>Bacillota</taxon>
        <taxon>Bacilli</taxon>
        <taxon>Lactobacillales</taxon>
        <taxon>Lactobacillaceae</taxon>
        <taxon>Lactiplantibacillus</taxon>
    </lineage>
</organism>
<gene>
    <name evidence="4" type="ORF">LPJSA22_02846</name>
    <name evidence="3" type="ORF">NAB2_1832</name>
    <name evidence="2" type="ORF">Nizo2260_1782</name>
</gene>
<evidence type="ECO:0000313" key="6">
    <source>
        <dbReference type="Proteomes" id="UP000076989"/>
    </source>
</evidence>
<name>A0A0G9F616_LACPN</name>
<dbReference type="SUPFAM" id="SSF54427">
    <property type="entry name" value="NTF2-like"/>
    <property type="match status" value="1"/>
</dbReference>
<evidence type="ECO:0000313" key="3">
    <source>
        <dbReference type="EMBL" id="KZV02678.1"/>
    </source>
</evidence>
<dbReference type="Proteomes" id="UP000076872">
    <property type="component" value="Unassembled WGS sequence"/>
</dbReference>
<dbReference type="AlphaFoldDB" id="A0A0G9F616"/>
<comment type="caution">
    <text evidence="4">The sequence shown here is derived from an EMBL/GenBank/DDBJ whole genome shotgun (WGS) entry which is preliminary data.</text>
</comment>
<dbReference type="Gene3D" id="3.10.450.50">
    <property type="match status" value="1"/>
</dbReference>
<evidence type="ECO:0000313" key="7">
    <source>
        <dbReference type="Proteomes" id="UP000094892"/>
    </source>
</evidence>
<dbReference type="EMBL" id="MCOL01000001">
    <property type="protein sequence ID" value="ODO62828.1"/>
    <property type="molecule type" value="Genomic_DNA"/>
</dbReference>
<dbReference type="PATRIC" id="fig|1590.143.peg.2545"/>
<protein>
    <submittedName>
        <fullName evidence="2 4">Bile acid 7-alpha-dehydratase</fullName>
    </submittedName>
</protein>
<dbReference type="Pfam" id="PF13577">
    <property type="entry name" value="SnoaL_4"/>
    <property type="match status" value="1"/>
</dbReference>
<accession>A0A0G9F616</accession>
<evidence type="ECO:0000313" key="4">
    <source>
        <dbReference type="EMBL" id="ODO62828.1"/>
    </source>
</evidence>
<sequence>MMDIQEVSDRLALKQVVDLFSNYSDTKENEKQVQLFLPNGKVNIINDGKVTFTLNGRQEILNAFSSSMDDYSAVFHMSGQQTVSFTDATHADGIAYNYVTLVKTNEQGQTVTTNEGVRYQDKYEKVDGQWYIAERNSNFIWHTEDVK</sequence>
<reference evidence="4 7" key="2">
    <citation type="submission" date="2016-08" db="EMBL/GenBank/DDBJ databases">
        <title>Genome sequencing of Lactobacillus plantarum JSA22, isolated from fermented soybean paste.</title>
        <authorList>
            <person name="Choi H.S."/>
        </authorList>
    </citation>
    <scope>NUCLEOTIDE SEQUENCE [LARGE SCALE GENOMIC DNA]</scope>
    <source>
        <strain evidence="4 7">JSA22</strain>
    </source>
</reference>
<dbReference type="RefSeq" id="WP_003643432.1">
    <property type="nucleotide sequence ID" value="NZ_AP028145.1"/>
</dbReference>
<evidence type="ECO:0000313" key="5">
    <source>
        <dbReference type="Proteomes" id="UP000076872"/>
    </source>
</evidence>
<reference evidence="5 6" key="1">
    <citation type="submission" date="2016-03" db="EMBL/GenBank/DDBJ databases">
        <title>Comparative genomics of 54 Lactobacillus plantarum strains reveals genomic uncoupling from niche constraints.</title>
        <authorList>
            <person name="Martino M.E."/>
        </authorList>
    </citation>
    <scope>NUCLEOTIDE SEQUENCE [LARGE SCALE GENOMIC DNA]</scope>
    <source>
        <strain evidence="3 5">NAB2</strain>
        <strain evidence="2 6">Nizo2260</strain>
    </source>
</reference>
<dbReference type="EMBL" id="LUXO01000030">
    <property type="protein sequence ID" value="KZV02678.1"/>
    <property type="molecule type" value="Genomic_DNA"/>
</dbReference>
<evidence type="ECO:0000259" key="1">
    <source>
        <dbReference type="Pfam" id="PF13577"/>
    </source>
</evidence>
<dbReference type="InterPro" id="IPR032710">
    <property type="entry name" value="NTF2-like_dom_sf"/>
</dbReference>